<keyword evidence="5 8" id="KW-0732">Signal</keyword>
<proteinExistence type="inferred from homology"/>
<name>A0A1N6FBI9_9RHOB</name>
<reference evidence="10" key="1">
    <citation type="submission" date="2016-11" db="EMBL/GenBank/DDBJ databases">
        <authorList>
            <person name="Varghese N."/>
            <person name="Submissions S."/>
        </authorList>
    </citation>
    <scope>NUCLEOTIDE SEQUENCE [LARGE SCALE GENOMIC DNA]</scope>
    <source>
        <strain evidence="10">DSM 29440</strain>
    </source>
</reference>
<keyword evidence="4" id="KW-0812">Transmembrane</keyword>
<comment type="similarity">
    <text evidence="2">Belongs to the OmpP1/FadL family.</text>
</comment>
<evidence type="ECO:0000256" key="6">
    <source>
        <dbReference type="ARBA" id="ARBA00023136"/>
    </source>
</evidence>
<evidence type="ECO:0000256" key="1">
    <source>
        <dbReference type="ARBA" id="ARBA00004571"/>
    </source>
</evidence>
<accession>A0A1N6FBI9</accession>
<dbReference type="Proteomes" id="UP000184932">
    <property type="component" value="Unassembled WGS sequence"/>
</dbReference>
<dbReference type="PANTHER" id="PTHR35093:SF8">
    <property type="entry name" value="OUTER MEMBRANE PROTEIN NMB0088-RELATED"/>
    <property type="match status" value="1"/>
</dbReference>
<dbReference type="EMBL" id="FSRL01000001">
    <property type="protein sequence ID" value="SIN92620.1"/>
    <property type="molecule type" value="Genomic_DNA"/>
</dbReference>
<protein>
    <submittedName>
        <fullName evidence="9">Long-chain fatty acid transport protein</fullName>
    </submittedName>
</protein>
<keyword evidence="6" id="KW-0472">Membrane</keyword>
<comment type="subcellular location">
    <subcellularLocation>
        <location evidence="1">Cell outer membrane</location>
        <topology evidence="1">Multi-pass membrane protein</topology>
    </subcellularLocation>
</comment>
<dbReference type="Gene3D" id="2.40.160.60">
    <property type="entry name" value="Outer membrane protein transport protein (OMPP1/FadL/TodX)"/>
    <property type="match status" value="1"/>
</dbReference>
<sequence>MKTTTGAAAALLATTTLAHAGGIERANQSVGFLFEQGGYTEFSISRVSPKVSGEVVAGAPGPFAGAAGAGSGDMTGGYTSVGLAVKWDMSERLSFGIQYEQPYGADVSYAMGTGYPYAGSNADLNVDEIKVLAKYKLDENWSVYGGLRFQNVGGNVDVVVPALSLDYSLSVERSTELGYLVGVAYEKPEIAMRIALTYNSAITHKFNATEFGGASTEFETEFPQSINLEAQSGIAEGTLVLASIRWVNWSAFDISPTAYGSLPGNPSLVDYENDVITYTVGVARRFTDNFAGIATISYEKSEGGFVGNLGPTDGRTSIGLAGRYDVGNATITGGVNYSWLGDAETEAPVFGGTLSEFKDNTALAVGLRIGYHF</sequence>
<evidence type="ECO:0000313" key="10">
    <source>
        <dbReference type="Proteomes" id="UP000184932"/>
    </source>
</evidence>
<dbReference type="AlphaFoldDB" id="A0A1N6FBI9"/>
<evidence type="ECO:0000256" key="8">
    <source>
        <dbReference type="SAM" id="SignalP"/>
    </source>
</evidence>
<organism evidence="9 10">
    <name type="scientific">Vannielia litorea</name>
    <dbReference type="NCBI Taxonomy" id="1217970"/>
    <lineage>
        <taxon>Bacteria</taxon>
        <taxon>Pseudomonadati</taxon>
        <taxon>Pseudomonadota</taxon>
        <taxon>Alphaproteobacteria</taxon>
        <taxon>Rhodobacterales</taxon>
        <taxon>Paracoccaceae</taxon>
        <taxon>Vannielia</taxon>
    </lineage>
</organism>
<dbReference type="Pfam" id="PF03349">
    <property type="entry name" value="Toluene_X"/>
    <property type="match status" value="1"/>
</dbReference>
<dbReference type="SUPFAM" id="SSF56935">
    <property type="entry name" value="Porins"/>
    <property type="match status" value="1"/>
</dbReference>
<gene>
    <name evidence="9" type="ORF">SAMN05444002_1538</name>
</gene>
<evidence type="ECO:0000256" key="2">
    <source>
        <dbReference type="ARBA" id="ARBA00008163"/>
    </source>
</evidence>
<feature type="chain" id="PRO_5012794367" evidence="8">
    <location>
        <begin position="21"/>
        <end position="373"/>
    </location>
</feature>
<dbReference type="OrthoDB" id="6679728at2"/>
<evidence type="ECO:0000256" key="4">
    <source>
        <dbReference type="ARBA" id="ARBA00022692"/>
    </source>
</evidence>
<evidence type="ECO:0000256" key="3">
    <source>
        <dbReference type="ARBA" id="ARBA00022452"/>
    </source>
</evidence>
<dbReference type="PANTHER" id="PTHR35093">
    <property type="entry name" value="OUTER MEMBRANE PROTEIN NMB0088-RELATED"/>
    <property type="match status" value="1"/>
</dbReference>
<dbReference type="GO" id="GO:0009279">
    <property type="term" value="C:cell outer membrane"/>
    <property type="evidence" value="ECO:0007669"/>
    <property type="project" value="UniProtKB-SubCell"/>
</dbReference>
<evidence type="ECO:0000313" key="9">
    <source>
        <dbReference type="EMBL" id="SIN92620.1"/>
    </source>
</evidence>
<keyword evidence="10" id="KW-1185">Reference proteome</keyword>
<feature type="signal peptide" evidence="8">
    <location>
        <begin position="1"/>
        <end position="20"/>
    </location>
</feature>
<dbReference type="InterPro" id="IPR005017">
    <property type="entry name" value="OMPP1/FadL/TodX"/>
</dbReference>
<keyword evidence="3" id="KW-1134">Transmembrane beta strand</keyword>
<evidence type="ECO:0000256" key="7">
    <source>
        <dbReference type="ARBA" id="ARBA00023237"/>
    </source>
</evidence>
<keyword evidence="7" id="KW-0998">Cell outer membrane</keyword>
<evidence type="ECO:0000256" key="5">
    <source>
        <dbReference type="ARBA" id="ARBA00022729"/>
    </source>
</evidence>
<dbReference type="STRING" id="1217970.SAMN05444002_1538"/>
<dbReference type="GO" id="GO:0015483">
    <property type="term" value="F:long-chain fatty acid transporting porin activity"/>
    <property type="evidence" value="ECO:0007669"/>
    <property type="project" value="TreeGrafter"/>
</dbReference>
<dbReference type="RefSeq" id="WP_074255598.1">
    <property type="nucleotide sequence ID" value="NZ_FSRL01000001.1"/>
</dbReference>